<sequence>MCFEEALHSSILVAFISWKWEWMIVLDPSSDQAPPHSHYLHCALPKPTWSTESRHPSNHGRSHLPSHNHDPESPEESGASATSGTSSPPHKQFHLTPHPTVHHLPVSNTRLHHFAPSQSPRAPKSRTASGSSLLNKHK</sequence>
<feature type="region of interest" description="Disordered" evidence="1">
    <location>
        <begin position="35"/>
        <end position="138"/>
    </location>
</feature>
<reference evidence="2 3" key="1">
    <citation type="journal article" date="2023" name="Life. Sci Alliance">
        <title>Evolutionary insights into 3D genome organization and epigenetic landscape of Vigna mungo.</title>
        <authorList>
            <person name="Junaid A."/>
            <person name="Singh B."/>
            <person name="Bhatia S."/>
        </authorList>
    </citation>
    <scope>NUCLEOTIDE SEQUENCE [LARGE SCALE GENOMIC DNA]</scope>
    <source>
        <strain evidence="2">Urdbean</strain>
    </source>
</reference>
<keyword evidence="3" id="KW-1185">Reference proteome</keyword>
<accession>A0AAQ3NE02</accession>
<feature type="compositionally biased region" description="Basic residues" evidence="1">
    <location>
        <begin position="56"/>
        <end position="66"/>
    </location>
</feature>
<proteinExistence type="predicted"/>
<dbReference type="AlphaFoldDB" id="A0AAQ3NE02"/>
<feature type="compositionally biased region" description="Low complexity" evidence="1">
    <location>
        <begin position="76"/>
        <end position="106"/>
    </location>
</feature>
<dbReference type="EMBL" id="CP144695">
    <property type="protein sequence ID" value="WVZ06368.1"/>
    <property type="molecule type" value="Genomic_DNA"/>
</dbReference>
<evidence type="ECO:0000256" key="1">
    <source>
        <dbReference type="SAM" id="MobiDB-lite"/>
    </source>
</evidence>
<name>A0AAQ3NE02_VIGMU</name>
<evidence type="ECO:0000313" key="2">
    <source>
        <dbReference type="EMBL" id="WVZ06368.1"/>
    </source>
</evidence>
<feature type="compositionally biased region" description="Polar residues" evidence="1">
    <location>
        <begin position="116"/>
        <end position="138"/>
    </location>
</feature>
<organism evidence="2 3">
    <name type="scientific">Vigna mungo</name>
    <name type="common">Black gram</name>
    <name type="synonym">Phaseolus mungo</name>
    <dbReference type="NCBI Taxonomy" id="3915"/>
    <lineage>
        <taxon>Eukaryota</taxon>
        <taxon>Viridiplantae</taxon>
        <taxon>Streptophyta</taxon>
        <taxon>Embryophyta</taxon>
        <taxon>Tracheophyta</taxon>
        <taxon>Spermatophyta</taxon>
        <taxon>Magnoliopsida</taxon>
        <taxon>eudicotyledons</taxon>
        <taxon>Gunneridae</taxon>
        <taxon>Pentapetalae</taxon>
        <taxon>rosids</taxon>
        <taxon>fabids</taxon>
        <taxon>Fabales</taxon>
        <taxon>Fabaceae</taxon>
        <taxon>Papilionoideae</taxon>
        <taxon>50 kb inversion clade</taxon>
        <taxon>NPAAA clade</taxon>
        <taxon>indigoferoid/millettioid clade</taxon>
        <taxon>Phaseoleae</taxon>
        <taxon>Vigna</taxon>
    </lineage>
</organism>
<evidence type="ECO:0000313" key="3">
    <source>
        <dbReference type="Proteomes" id="UP001374535"/>
    </source>
</evidence>
<gene>
    <name evidence="2" type="ORF">V8G54_019714</name>
</gene>
<protein>
    <submittedName>
        <fullName evidence="2">Uncharacterized protein</fullName>
    </submittedName>
</protein>
<dbReference type="Proteomes" id="UP001374535">
    <property type="component" value="Chromosome 6"/>
</dbReference>